<dbReference type="PANTHER" id="PTHR13604:SF0">
    <property type="entry name" value="ABASIC SITE PROCESSING PROTEIN HMCES"/>
    <property type="match status" value="1"/>
</dbReference>
<accession>A0A3E1BQZ5</accession>
<comment type="similarity">
    <text evidence="1 8">Belongs to the SOS response-associated peptidase family.</text>
</comment>
<evidence type="ECO:0000313" key="10">
    <source>
        <dbReference type="Proteomes" id="UP000256748"/>
    </source>
</evidence>
<dbReference type="EC" id="3.4.-.-" evidence="8"/>
<dbReference type="GO" id="GO:0006508">
    <property type="term" value="P:proteolysis"/>
    <property type="evidence" value="ECO:0007669"/>
    <property type="project" value="UniProtKB-KW"/>
</dbReference>
<dbReference type="Proteomes" id="UP000256748">
    <property type="component" value="Unassembled WGS sequence"/>
</dbReference>
<evidence type="ECO:0000256" key="4">
    <source>
        <dbReference type="ARBA" id="ARBA00022801"/>
    </source>
</evidence>
<dbReference type="InterPro" id="IPR036590">
    <property type="entry name" value="SRAP-like"/>
</dbReference>
<evidence type="ECO:0000256" key="8">
    <source>
        <dbReference type="RuleBase" id="RU364100"/>
    </source>
</evidence>
<dbReference type="GO" id="GO:0016829">
    <property type="term" value="F:lyase activity"/>
    <property type="evidence" value="ECO:0007669"/>
    <property type="project" value="UniProtKB-KW"/>
</dbReference>
<dbReference type="Gene3D" id="3.90.1680.20">
    <property type="match status" value="2"/>
</dbReference>
<evidence type="ECO:0000256" key="5">
    <source>
        <dbReference type="ARBA" id="ARBA00023124"/>
    </source>
</evidence>
<keyword evidence="7" id="KW-0456">Lyase</keyword>
<dbReference type="GO" id="GO:0008233">
    <property type="term" value="F:peptidase activity"/>
    <property type="evidence" value="ECO:0007669"/>
    <property type="project" value="UniProtKB-KW"/>
</dbReference>
<dbReference type="SUPFAM" id="SSF143081">
    <property type="entry name" value="BB1717-like"/>
    <property type="match status" value="1"/>
</dbReference>
<protein>
    <recommendedName>
        <fullName evidence="8">Abasic site processing protein</fullName>
        <ecNumber evidence="8">3.4.-.-</ecNumber>
    </recommendedName>
</protein>
<dbReference type="AlphaFoldDB" id="A0A3E1BQZ5"/>
<evidence type="ECO:0000313" key="9">
    <source>
        <dbReference type="EMBL" id="RFB96688.1"/>
    </source>
</evidence>
<evidence type="ECO:0000256" key="7">
    <source>
        <dbReference type="ARBA" id="ARBA00023239"/>
    </source>
</evidence>
<dbReference type="GO" id="GO:0003697">
    <property type="term" value="F:single-stranded DNA binding"/>
    <property type="evidence" value="ECO:0007669"/>
    <property type="project" value="InterPro"/>
</dbReference>
<dbReference type="Pfam" id="PF02586">
    <property type="entry name" value="SRAP"/>
    <property type="match status" value="1"/>
</dbReference>
<dbReference type="InterPro" id="IPR003738">
    <property type="entry name" value="SRAP"/>
</dbReference>
<keyword evidence="5" id="KW-0190">Covalent protein-DNA linkage</keyword>
<dbReference type="GO" id="GO:0106300">
    <property type="term" value="P:protein-DNA covalent cross-linking repair"/>
    <property type="evidence" value="ECO:0007669"/>
    <property type="project" value="InterPro"/>
</dbReference>
<evidence type="ECO:0000256" key="2">
    <source>
        <dbReference type="ARBA" id="ARBA00022670"/>
    </source>
</evidence>
<sequence length="256" mass="29093">MCNLYRMDDKDWIRKWAIDAESMINLMPSYQLNPDQMGPIVRNTADGHKQLVHARWGLPSPTRVQEEAAEGRAAKLAAKGKSFDMDELLRMEPDRGVTNVRKLNLKHWRQWFGVEDRCIVPVTTFAEPDPDSQEPGGKVPNAWFGRNESKELMFFAGIHVPQWTSVRKVKDGLTTDDLYGFLTTNPNDIVKPIHWKAMPVLLLTKEETDVWMNAPWEEAQHLARPAPNGAITITSREPYGSSIISKEGEPLQASFL</sequence>
<keyword evidence="4 8" id="KW-0378">Hydrolase</keyword>
<comment type="caution">
    <text evidence="9">The sequence shown here is derived from an EMBL/GenBank/DDBJ whole genome shotgun (WGS) entry which is preliminary data.</text>
</comment>
<keyword evidence="6" id="KW-0238">DNA-binding</keyword>
<dbReference type="Gene3D" id="6.10.250.570">
    <property type="match status" value="1"/>
</dbReference>
<proteinExistence type="inferred from homology"/>
<reference evidence="9 10" key="1">
    <citation type="submission" date="2017-03" db="EMBL/GenBank/DDBJ databases">
        <title>Genome analysis of Rhizobial strains effectives or ineffectives for nitrogen fixation isolated from bean seeds.</title>
        <authorList>
            <person name="Peralta H."/>
            <person name="Aguilar-Vera A."/>
            <person name="Mora Y."/>
            <person name="Vargas-Lagunas C."/>
            <person name="Girard L."/>
            <person name="Mora J."/>
        </authorList>
    </citation>
    <scope>NUCLEOTIDE SEQUENCE [LARGE SCALE GENOMIC DNA]</scope>
    <source>
        <strain evidence="9 10">CCGM5</strain>
    </source>
</reference>
<evidence type="ECO:0000256" key="3">
    <source>
        <dbReference type="ARBA" id="ARBA00022763"/>
    </source>
</evidence>
<gene>
    <name evidence="9" type="ORF">B5K10_09365</name>
</gene>
<dbReference type="EMBL" id="NAOO01000009">
    <property type="protein sequence ID" value="RFB96688.1"/>
    <property type="molecule type" value="Genomic_DNA"/>
</dbReference>
<name>A0A3E1BQZ5_RHILT</name>
<dbReference type="RefSeq" id="WP_116273118.1">
    <property type="nucleotide sequence ID" value="NZ_KZ859521.1"/>
</dbReference>
<keyword evidence="3" id="KW-0227">DNA damage</keyword>
<organism evidence="9 10">
    <name type="scientific">Rhizobium leguminosarum bv. trifolii</name>
    <dbReference type="NCBI Taxonomy" id="386"/>
    <lineage>
        <taxon>Bacteria</taxon>
        <taxon>Pseudomonadati</taxon>
        <taxon>Pseudomonadota</taxon>
        <taxon>Alphaproteobacteria</taxon>
        <taxon>Hyphomicrobiales</taxon>
        <taxon>Rhizobiaceae</taxon>
        <taxon>Rhizobium/Agrobacterium group</taxon>
        <taxon>Rhizobium</taxon>
    </lineage>
</organism>
<dbReference type="PANTHER" id="PTHR13604">
    <property type="entry name" value="DC12-RELATED"/>
    <property type="match status" value="1"/>
</dbReference>
<evidence type="ECO:0000256" key="1">
    <source>
        <dbReference type="ARBA" id="ARBA00008136"/>
    </source>
</evidence>
<keyword evidence="2 8" id="KW-0645">Protease</keyword>
<evidence type="ECO:0000256" key="6">
    <source>
        <dbReference type="ARBA" id="ARBA00023125"/>
    </source>
</evidence>